<dbReference type="PANTHER" id="PTHR45698">
    <property type="entry name" value="TRACE AMINE-ASSOCIATED RECEPTOR 19N-RELATED"/>
    <property type="match status" value="1"/>
</dbReference>
<keyword evidence="5" id="KW-0297">G-protein coupled receptor</keyword>
<feature type="transmembrane region" description="Helical" evidence="7">
    <location>
        <begin position="106"/>
        <end position="134"/>
    </location>
</feature>
<dbReference type="RefSeq" id="XP_030839640.1">
    <property type="nucleotide sequence ID" value="XM_030983780.1"/>
</dbReference>
<dbReference type="InParanoid" id="A0A7M7NUS3"/>
<sequence length="352" mass="39862">MANCTVLSNTSDQWTLIGDPFPPYDYILCLLIVIGIVGNSLVIFIKIRHGGSRSGGGVTETNRLVIGLATADLLTAVFLIPVPEYVNVPRNAAGEFYCRVLESKVLAWICFIASVYTLTTISVERFLAVVYPYYYRVWVKKHHVKYSFLAIWISAFVINIYSIAFHTIDECGRCDSIYPSTRSRRVNGVFIFLIEFLGPLFIMTYTSIRAMCVLRRSAVKDADESSRSIRRQSTQLEMLRRRYTKMFIFIFASFMILWTPDQLAFLLYNLGVLSDQFTGTKAYKFVINLAFLNAATANPIVYSLCLPSFRQAVKDLLMCRGMQRSADPLTDLSFSTERRPTTATGPTSKSKE</sequence>
<dbReference type="PANTHER" id="PTHR45698:SF1">
    <property type="entry name" value="TRACE AMINE-ASSOCIATED RECEPTOR 13C-LIKE"/>
    <property type="match status" value="1"/>
</dbReference>
<evidence type="ECO:0000259" key="8">
    <source>
        <dbReference type="PROSITE" id="PS50262"/>
    </source>
</evidence>
<dbReference type="Gene3D" id="1.20.1070.10">
    <property type="entry name" value="Rhodopsin 7-helix transmembrane proteins"/>
    <property type="match status" value="1"/>
</dbReference>
<reference evidence="9" key="2">
    <citation type="submission" date="2021-01" db="UniProtKB">
        <authorList>
            <consortium name="EnsemblMetazoa"/>
        </authorList>
    </citation>
    <scope>IDENTIFICATION</scope>
</reference>
<dbReference type="OMA" id="AWICFIA"/>
<evidence type="ECO:0000313" key="9">
    <source>
        <dbReference type="EnsemblMetazoa" id="XP_030839640"/>
    </source>
</evidence>
<dbReference type="SUPFAM" id="SSF81321">
    <property type="entry name" value="Family A G protein-coupled receptor-like"/>
    <property type="match status" value="1"/>
</dbReference>
<keyword evidence="5" id="KW-0807">Transducer</keyword>
<feature type="transmembrane region" description="Helical" evidence="7">
    <location>
        <begin position="146"/>
        <end position="168"/>
    </location>
</feature>
<keyword evidence="2 5" id="KW-0812">Transmembrane</keyword>
<keyword evidence="5" id="KW-0675">Receptor</keyword>
<reference evidence="10" key="1">
    <citation type="submission" date="2015-02" db="EMBL/GenBank/DDBJ databases">
        <title>Genome sequencing for Strongylocentrotus purpuratus.</title>
        <authorList>
            <person name="Murali S."/>
            <person name="Liu Y."/>
            <person name="Vee V."/>
            <person name="English A."/>
            <person name="Wang M."/>
            <person name="Skinner E."/>
            <person name="Han Y."/>
            <person name="Muzny D.M."/>
            <person name="Worley K.C."/>
            <person name="Gibbs R.A."/>
        </authorList>
    </citation>
    <scope>NUCLEOTIDE SEQUENCE</scope>
</reference>
<feature type="compositionally biased region" description="Polar residues" evidence="6">
    <location>
        <begin position="341"/>
        <end position="352"/>
    </location>
</feature>
<dbReference type="PROSITE" id="PS00237">
    <property type="entry name" value="G_PROTEIN_RECEP_F1_1"/>
    <property type="match status" value="1"/>
</dbReference>
<dbReference type="InterPro" id="IPR000276">
    <property type="entry name" value="GPCR_Rhodpsn"/>
</dbReference>
<feature type="transmembrane region" description="Helical" evidence="7">
    <location>
        <begin position="188"/>
        <end position="208"/>
    </location>
</feature>
<evidence type="ECO:0000256" key="5">
    <source>
        <dbReference type="RuleBase" id="RU000688"/>
    </source>
</evidence>
<dbReference type="PRINTS" id="PR00237">
    <property type="entry name" value="GPCRRHODOPSN"/>
</dbReference>
<dbReference type="EnsemblMetazoa" id="XM_030983780">
    <property type="protein sequence ID" value="XP_030839640"/>
    <property type="gene ID" value="LOC115923326"/>
</dbReference>
<name>A0A7M7NUS3_STRPU</name>
<evidence type="ECO:0000256" key="3">
    <source>
        <dbReference type="ARBA" id="ARBA00022989"/>
    </source>
</evidence>
<proteinExistence type="inferred from homology"/>
<dbReference type="GeneID" id="115923326"/>
<dbReference type="Pfam" id="PF00001">
    <property type="entry name" value="7tm_1"/>
    <property type="match status" value="1"/>
</dbReference>
<feature type="transmembrane region" description="Helical" evidence="7">
    <location>
        <begin position="64"/>
        <end position="86"/>
    </location>
</feature>
<feature type="transmembrane region" description="Helical" evidence="7">
    <location>
        <begin position="285"/>
        <end position="305"/>
    </location>
</feature>
<feature type="transmembrane region" description="Helical" evidence="7">
    <location>
        <begin position="24"/>
        <end position="44"/>
    </location>
</feature>
<feature type="region of interest" description="Disordered" evidence="6">
    <location>
        <begin position="333"/>
        <end position="352"/>
    </location>
</feature>
<dbReference type="CDD" id="cd00637">
    <property type="entry name" value="7tm_classA_rhodopsin-like"/>
    <property type="match status" value="1"/>
</dbReference>
<dbReference type="InterPro" id="IPR017452">
    <property type="entry name" value="GPCR_Rhodpsn_7TM"/>
</dbReference>
<comment type="similarity">
    <text evidence="5">Belongs to the G-protein coupled receptor 1 family.</text>
</comment>
<dbReference type="GO" id="GO:0008528">
    <property type="term" value="F:G protein-coupled peptide receptor activity"/>
    <property type="evidence" value="ECO:0000318"/>
    <property type="project" value="GO_Central"/>
</dbReference>
<dbReference type="Proteomes" id="UP000007110">
    <property type="component" value="Unassembled WGS sequence"/>
</dbReference>
<evidence type="ECO:0000256" key="6">
    <source>
        <dbReference type="SAM" id="MobiDB-lite"/>
    </source>
</evidence>
<protein>
    <recommendedName>
        <fullName evidence="8">G-protein coupled receptors family 1 profile domain-containing protein</fullName>
    </recommendedName>
</protein>
<dbReference type="AlphaFoldDB" id="A0A7M7NUS3"/>
<evidence type="ECO:0000256" key="2">
    <source>
        <dbReference type="ARBA" id="ARBA00022692"/>
    </source>
</evidence>
<keyword evidence="3 7" id="KW-1133">Transmembrane helix</keyword>
<comment type="subcellular location">
    <subcellularLocation>
        <location evidence="1">Membrane</location>
    </subcellularLocation>
</comment>
<feature type="transmembrane region" description="Helical" evidence="7">
    <location>
        <begin position="246"/>
        <end position="265"/>
    </location>
</feature>
<evidence type="ECO:0000256" key="4">
    <source>
        <dbReference type="ARBA" id="ARBA00023136"/>
    </source>
</evidence>
<keyword evidence="10" id="KW-1185">Reference proteome</keyword>
<keyword evidence="4 7" id="KW-0472">Membrane</keyword>
<dbReference type="PROSITE" id="PS50262">
    <property type="entry name" value="G_PROTEIN_RECEP_F1_2"/>
    <property type="match status" value="1"/>
</dbReference>
<accession>A0A7M7NUS3</accession>
<evidence type="ECO:0000313" key="10">
    <source>
        <dbReference type="Proteomes" id="UP000007110"/>
    </source>
</evidence>
<dbReference type="OrthoDB" id="5864054at2759"/>
<dbReference type="GO" id="GO:0005886">
    <property type="term" value="C:plasma membrane"/>
    <property type="evidence" value="ECO:0000318"/>
    <property type="project" value="GO_Central"/>
</dbReference>
<evidence type="ECO:0000256" key="1">
    <source>
        <dbReference type="ARBA" id="ARBA00004370"/>
    </source>
</evidence>
<dbReference type="KEGG" id="spu:115923326"/>
<dbReference type="GO" id="GO:0007218">
    <property type="term" value="P:neuropeptide signaling pathway"/>
    <property type="evidence" value="ECO:0000318"/>
    <property type="project" value="GO_Central"/>
</dbReference>
<evidence type="ECO:0000256" key="7">
    <source>
        <dbReference type="SAM" id="Phobius"/>
    </source>
</evidence>
<organism evidence="9 10">
    <name type="scientific">Strongylocentrotus purpuratus</name>
    <name type="common">Purple sea urchin</name>
    <dbReference type="NCBI Taxonomy" id="7668"/>
    <lineage>
        <taxon>Eukaryota</taxon>
        <taxon>Metazoa</taxon>
        <taxon>Echinodermata</taxon>
        <taxon>Eleutherozoa</taxon>
        <taxon>Echinozoa</taxon>
        <taxon>Echinoidea</taxon>
        <taxon>Euechinoidea</taxon>
        <taxon>Echinacea</taxon>
        <taxon>Camarodonta</taxon>
        <taxon>Echinidea</taxon>
        <taxon>Strongylocentrotidae</taxon>
        <taxon>Strongylocentrotus</taxon>
    </lineage>
</organism>
<feature type="domain" description="G-protein coupled receptors family 1 profile" evidence="8">
    <location>
        <begin position="38"/>
        <end position="302"/>
    </location>
</feature>